<sequence>MTCAPEDIPQFLENMKQLRTDTEGVEHIGLFYPRGSHYRFAAVTRYKDYATWEKFWEKTEEQRQKGLDIITQQTDMFFEEIEL</sequence>
<accession>X1C572</accession>
<gene>
    <name evidence="1" type="ORF">S01H4_39830</name>
</gene>
<protein>
    <recommendedName>
        <fullName evidence="2">ABM domain-containing protein</fullName>
    </recommendedName>
</protein>
<dbReference type="AlphaFoldDB" id="X1C572"/>
<name>X1C572_9ZZZZ</name>
<evidence type="ECO:0008006" key="2">
    <source>
        <dbReference type="Google" id="ProtNLM"/>
    </source>
</evidence>
<organism evidence="1">
    <name type="scientific">marine sediment metagenome</name>
    <dbReference type="NCBI Taxonomy" id="412755"/>
    <lineage>
        <taxon>unclassified sequences</taxon>
        <taxon>metagenomes</taxon>
        <taxon>ecological metagenomes</taxon>
    </lineage>
</organism>
<dbReference type="Gene3D" id="3.30.70.100">
    <property type="match status" value="1"/>
</dbReference>
<proteinExistence type="predicted"/>
<dbReference type="EMBL" id="BART01021624">
    <property type="protein sequence ID" value="GAH02502.1"/>
    <property type="molecule type" value="Genomic_DNA"/>
</dbReference>
<reference evidence="1" key="1">
    <citation type="journal article" date="2014" name="Front. Microbiol.">
        <title>High frequency of phylogenetically diverse reductive dehalogenase-homologous genes in deep subseafloor sedimentary metagenomes.</title>
        <authorList>
            <person name="Kawai M."/>
            <person name="Futagami T."/>
            <person name="Toyoda A."/>
            <person name="Takaki Y."/>
            <person name="Nishi S."/>
            <person name="Hori S."/>
            <person name="Arai W."/>
            <person name="Tsubouchi T."/>
            <person name="Morono Y."/>
            <person name="Uchiyama I."/>
            <person name="Ito T."/>
            <person name="Fujiyama A."/>
            <person name="Inagaki F."/>
            <person name="Takami H."/>
        </authorList>
    </citation>
    <scope>NUCLEOTIDE SEQUENCE</scope>
    <source>
        <strain evidence="1">Expedition CK06-06</strain>
    </source>
</reference>
<evidence type="ECO:0000313" key="1">
    <source>
        <dbReference type="EMBL" id="GAH02502.1"/>
    </source>
</evidence>
<comment type="caution">
    <text evidence="1">The sequence shown here is derived from an EMBL/GenBank/DDBJ whole genome shotgun (WGS) entry which is preliminary data.</text>
</comment>